<dbReference type="GO" id="GO:0005840">
    <property type="term" value="C:ribosome"/>
    <property type="evidence" value="ECO:0007669"/>
    <property type="project" value="UniProtKB-KW"/>
</dbReference>
<feature type="domain" description="N-acetyltransferase" evidence="1">
    <location>
        <begin position="1"/>
        <end position="192"/>
    </location>
</feature>
<dbReference type="Pfam" id="PF00583">
    <property type="entry name" value="Acetyltransf_1"/>
    <property type="match status" value="1"/>
</dbReference>
<comment type="caution">
    <text evidence="2">The sequence shown here is derived from an EMBL/GenBank/DDBJ whole genome shotgun (WGS) entry which is preliminary data.</text>
</comment>
<evidence type="ECO:0000259" key="1">
    <source>
        <dbReference type="PROSITE" id="PS51186"/>
    </source>
</evidence>
<dbReference type="AlphaFoldDB" id="A0A840QDC5"/>
<proteinExistence type="predicted"/>
<sequence length="197" mass="21448">MRLATRSDLPDSVRTLARAFRDYPYTRHTLSADDHERRVGEAQQLLVDRIGLEHGQVWIVNDGDAVAVWTTPESTGVGAAFAELAPRMATLAGERAEAALQAEQTLGPHRPTEPVWFLATVGVDPELQGRGLGSAVLRPGLDQADQAGVPAYLETSDKRNLAIYRRLGFEVTAEVALPEGGPLTWSMVRQPQRGARS</sequence>
<keyword evidence="2" id="KW-0689">Ribosomal protein</keyword>
<dbReference type="CDD" id="cd04301">
    <property type="entry name" value="NAT_SF"/>
    <property type="match status" value="1"/>
</dbReference>
<dbReference type="EMBL" id="JACHIW010000002">
    <property type="protein sequence ID" value="MBB5158406.1"/>
    <property type="molecule type" value="Genomic_DNA"/>
</dbReference>
<evidence type="ECO:0000313" key="2">
    <source>
        <dbReference type="EMBL" id="MBB5158406.1"/>
    </source>
</evidence>
<protein>
    <submittedName>
        <fullName evidence="2">Ribosomal protein S18 acetylase RimI-like enzyme</fullName>
    </submittedName>
</protein>
<dbReference type="PANTHER" id="PTHR42791:SF1">
    <property type="entry name" value="N-ACETYLTRANSFERASE DOMAIN-CONTAINING PROTEIN"/>
    <property type="match status" value="1"/>
</dbReference>
<accession>A0A840QDC5</accession>
<gene>
    <name evidence="2" type="ORF">BJ970_006005</name>
</gene>
<dbReference type="PANTHER" id="PTHR42791">
    <property type="entry name" value="GNAT FAMILY ACETYLTRANSFERASE"/>
    <property type="match status" value="1"/>
</dbReference>
<dbReference type="Gene3D" id="3.40.630.30">
    <property type="match status" value="1"/>
</dbReference>
<evidence type="ECO:0000313" key="3">
    <source>
        <dbReference type="Proteomes" id="UP000584374"/>
    </source>
</evidence>
<dbReference type="InterPro" id="IPR052523">
    <property type="entry name" value="Trichothecene_AcTrans"/>
</dbReference>
<dbReference type="GO" id="GO:0016747">
    <property type="term" value="F:acyltransferase activity, transferring groups other than amino-acyl groups"/>
    <property type="evidence" value="ECO:0007669"/>
    <property type="project" value="InterPro"/>
</dbReference>
<keyword evidence="3" id="KW-1185">Reference proteome</keyword>
<organism evidence="2 3">
    <name type="scientific">Saccharopolyspora phatthalungensis</name>
    <dbReference type="NCBI Taxonomy" id="664693"/>
    <lineage>
        <taxon>Bacteria</taxon>
        <taxon>Bacillati</taxon>
        <taxon>Actinomycetota</taxon>
        <taxon>Actinomycetes</taxon>
        <taxon>Pseudonocardiales</taxon>
        <taxon>Pseudonocardiaceae</taxon>
        <taxon>Saccharopolyspora</taxon>
    </lineage>
</organism>
<dbReference type="InterPro" id="IPR000182">
    <property type="entry name" value="GNAT_dom"/>
</dbReference>
<dbReference type="SUPFAM" id="SSF55729">
    <property type="entry name" value="Acyl-CoA N-acyltransferases (Nat)"/>
    <property type="match status" value="1"/>
</dbReference>
<dbReference type="InterPro" id="IPR016181">
    <property type="entry name" value="Acyl_CoA_acyltransferase"/>
</dbReference>
<name>A0A840QDC5_9PSEU</name>
<reference evidence="2 3" key="1">
    <citation type="submission" date="2020-08" db="EMBL/GenBank/DDBJ databases">
        <title>Sequencing the genomes of 1000 actinobacteria strains.</title>
        <authorList>
            <person name="Klenk H.-P."/>
        </authorList>
    </citation>
    <scope>NUCLEOTIDE SEQUENCE [LARGE SCALE GENOMIC DNA]</scope>
    <source>
        <strain evidence="2 3">DSM 45584</strain>
    </source>
</reference>
<dbReference type="Proteomes" id="UP000584374">
    <property type="component" value="Unassembled WGS sequence"/>
</dbReference>
<dbReference type="PROSITE" id="PS51186">
    <property type="entry name" value="GNAT"/>
    <property type="match status" value="1"/>
</dbReference>
<keyword evidence="2" id="KW-0687">Ribonucleoprotein</keyword>